<proteinExistence type="predicted"/>
<keyword evidence="2" id="KW-1185">Reference proteome</keyword>
<reference evidence="1 2" key="1">
    <citation type="submission" date="2019-08" db="EMBL/GenBank/DDBJ databases">
        <title>Antarcticibacterium arcticum sp. nov., a bacterium isolated from marine sediment of the Canadian Beaufort Sea.</title>
        <authorList>
            <person name="Lee Y.M."/>
            <person name="Baek K."/>
            <person name="Lee D.-H."/>
            <person name="Shin S.C."/>
            <person name="Jin Y.K."/>
            <person name="Park Y."/>
        </authorList>
    </citation>
    <scope>NUCLEOTIDE SEQUENCE [LARGE SCALE GENOMIC DNA]</scope>
    <source>
        <strain evidence="1 2">PAMC 28998</strain>
    </source>
</reference>
<dbReference type="EMBL" id="CP042476">
    <property type="protein sequence ID" value="QED36995.1"/>
    <property type="molecule type" value="Genomic_DNA"/>
</dbReference>
<dbReference type="InterPro" id="IPR016776">
    <property type="entry name" value="ApeP-like_dehydratase"/>
</dbReference>
<evidence type="ECO:0000313" key="1">
    <source>
        <dbReference type="EMBL" id="QED36995.1"/>
    </source>
</evidence>
<name>A0A5B8YGD6_9FLAO</name>
<evidence type="ECO:0008006" key="3">
    <source>
        <dbReference type="Google" id="ProtNLM"/>
    </source>
</evidence>
<dbReference type="RefSeq" id="WP_146831371.1">
    <property type="nucleotide sequence ID" value="NZ_CP042476.1"/>
</dbReference>
<gene>
    <name evidence="1" type="ORF">FK178_04385</name>
</gene>
<dbReference type="InterPro" id="IPR029069">
    <property type="entry name" value="HotDog_dom_sf"/>
</dbReference>
<evidence type="ECO:0000313" key="2">
    <source>
        <dbReference type="Proteomes" id="UP000321954"/>
    </source>
</evidence>
<dbReference type="Gene3D" id="3.10.129.10">
    <property type="entry name" value="Hotdog Thioesterase"/>
    <property type="match status" value="1"/>
</dbReference>
<dbReference type="KEGG" id="anp:FK178_04385"/>
<sequence>MKEELPKQPFFFITRVLDLIPQKPPFVMVDTLFDYTPLTGVTGFDIPPDNILVENGIFSEAGLIEHMAQSMSLHRGYQGFIGGLTKPKTGFIGVIKSVEIIELPKAGTKLRTYVEILHEVMNVTSVSARTENEEGKVIALSEMKTVTVD</sequence>
<protein>
    <recommendedName>
        <fullName evidence="3">FabZ</fullName>
    </recommendedName>
</protein>
<dbReference type="Pfam" id="PF22817">
    <property type="entry name" value="ApeP-like"/>
    <property type="match status" value="1"/>
</dbReference>
<dbReference type="SUPFAM" id="SSF54637">
    <property type="entry name" value="Thioesterase/thiol ester dehydrase-isomerase"/>
    <property type="match status" value="1"/>
</dbReference>
<dbReference type="AlphaFoldDB" id="A0A5B8YGD6"/>
<accession>A0A5B8YGD6</accession>
<dbReference type="OrthoDB" id="2922403at2"/>
<organism evidence="1 2">
    <name type="scientific">Antarcticibacterium arcticum</name>
    <dbReference type="NCBI Taxonomy" id="2585771"/>
    <lineage>
        <taxon>Bacteria</taxon>
        <taxon>Pseudomonadati</taxon>
        <taxon>Bacteroidota</taxon>
        <taxon>Flavobacteriia</taxon>
        <taxon>Flavobacteriales</taxon>
        <taxon>Flavobacteriaceae</taxon>
        <taxon>Antarcticibacterium</taxon>
    </lineage>
</organism>
<dbReference type="Proteomes" id="UP000321954">
    <property type="component" value="Chromosome"/>
</dbReference>